<name>A0ABV1BVQ3_9FIRM</name>
<dbReference type="EMBL" id="JBBMER010000005">
    <property type="protein sequence ID" value="MEQ2379827.1"/>
    <property type="molecule type" value="Genomic_DNA"/>
</dbReference>
<dbReference type="Pfam" id="PF17851">
    <property type="entry name" value="GH43_C2"/>
    <property type="match status" value="1"/>
</dbReference>
<dbReference type="Gene3D" id="2.115.10.20">
    <property type="entry name" value="Glycosyl hydrolase domain, family 43"/>
    <property type="match status" value="1"/>
</dbReference>
<accession>A0ABV1BVQ3</accession>
<dbReference type="CDD" id="cd18617">
    <property type="entry name" value="GH43_XynB-like"/>
    <property type="match status" value="1"/>
</dbReference>
<feature type="domain" description="Beta-xylosidase C-terminal Concanavalin A-like" evidence="5">
    <location>
        <begin position="331"/>
        <end position="518"/>
    </location>
</feature>
<evidence type="ECO:0000256" key="4">
    <source>
        <dbReference type="RuleBase" id="RU361187"/>
    </source>
</evidence>
<dbReference type="InterPro" id="IPR051795">
    <property type="entry name" value="Glycosyl_Hydrlase_43"/>
</dbReference>
<dbReference type="SUPFAM" id="SSF49899">
    <property type="entry name" value="Concanavalin A-like lectins/glucanases"/>
    <property type="match status" value="1"/>
</dbReference>
<dbReference type="Proteomes" id="UP001442364">
    <property type="component" value="Unassembled WGS sequence"/>
</dbReference>
<dbReference type="InterPro" id="IPR006710">
    <property type="entry name" value="Glyco_hydro_43"/>
</dbReference>
<keyword evidence="7" id="KW-1185">Reference proteome</keyword>
<evidence type="ECO:0000256" key="3">
    <source>
        <dbReference type="ARBA" id="ARBA00023295"/>
    </source>
</evidence>
<dbReference type="InterPro" id="IPR013320">
    <property type="entry name" value="ConA-like_dom_sf"/>
</dbReference>
<dbReference type="SUPFAM" id="SSF75005">
    <property type="entry name" value="Arabinanase/levansucrase/invertase"/>
    <property type="match status" value="1"/>
</dbReference>
<evidence type="ECO:0000313" key="7">
    <source>
        <dbReference type="Proteomes" id="UP001442364"/>
    </source>
</evidence>
<evidence type="ECO:0000313" key="6">
    <source>
        <dbReference type="EMBL" id="MEQ2379827.1"/>
    </source>
</evidence>
<keyword evidence="2 4" id="KW-0378">Hydrolase</keyword>
<dbReference type="PANTHER" id="PTHR42812">
    <property type="entry name" value="BETA-XYLOSIDASE"/>
    <property type="match status" value="1"/>
</dbReference>
<organism evidence="6 7">
    <name type="scientific">[Lactobacillus] rogosae</name>
    <dbReference type="NCBI Taxonomy" id="706562"/>
    <lineage>
        <taxon>Bacteria</taxon>
        <taxon>Bacillati</taxon>
        <taxon>Bacillota</taxon>
        <taxon>Clostridia</taxon>
        <taxon>Lachnospirales</taxon>
        <taxon>Lachnospiraceae</taxon>
        <taxon>Lachnospira</taxon>
    </lineage>
</organism>
<dbReference type="InterPro" id="IPR023296">
    <property type="entry name" value="Glyco_hydro_beta-prop_sf"/>
</dbReference>
<dbReference type="PANTHER" id="PTHR42812:SF12">
    <property type="entry name" value="BETA-XYLOSIDASE-RELATED"/>
    <property type="match status" value="1"/>
</dbReference>
<gene>
    <name evidence="6" type="ORF">WMO14_08030</name>
</gene>
<reference evidence="6 7" key="1">
    <citation type="submission" date="2024-03" db="EMBL/GenBank/DDBJ databases">
        <title>Human intestinal bacterial collection.</title>
        <authorList>
            <person name="Pauvert C."/>
            <person name="Hitch T.C.A."/>
            <person name="Clavel T."/>
        </authorList>
    </citation>
    <scope>NUCLEOTIDE SEQUENCE [LARGE SCALE GENOMIC DNA]</scope>
    <source>
        <strain evidence="6 7">CLA-AA-H255</strain>
    </source>
</reference>
<dbReference type="InterPro" id="IPR041542">
    <property type="entry name" value="GH43_C2"/>
</dbReference>
<protein>
    <submittedName>
        <fullName evidence="6">Family 43 glycosylhydrolase</fullName>
    </submittedName>
</protein>
<evidence type="ECO:0000256" key="1">
    <source>
        <dbReference type="ARBA" id="ARBA00009865"/>
    </source>
</evidence>
<keyword evidence="3 4" id="KW-0326">Glycosidase</keyword>
<dbReference type="Pfam" id="PF04616">
    <property type="entry name" value="Glyco_hydro_43"/>
    <property type="match status" value="1"/>
</dbReference>
<evidence type="ECO:0000259" key="5">
    <source>
        <dbReference type="Pfam" id="PF17851"/>
    </source>
</evidence>
<dbReference type="Gene3D" id="2.60.120.200">
    <property type="match status" value="1"/>
</dbReference>
<comment type="caution">
    <text evidence="6">The sequence shown here is derived from an EMBL/GenBank/DDBJ whole genome shotgun (WGS) entry which is preliminary data.</text>
</comment>
<evidence type="ECO:0000256" key="2">
    <source>
        <dbReference type="ARBA" id="ARBA00022801"/>
    </source>
</evidence>
<proteinExistence type="inferred from homology"/>
<sequence length="539" mass="60716">MLFKNPIIPGYNPDPSICRVGSDYYIVNSTFEFFPGVPVYHSKNLVNWELTGYCLDRRSQLELEDCRNSGGIYAPTIRYHKGMFYMITTNVTDKGNFVVHTEDINSEWSEPAWIDQGGIDPSLFFDDDDKCYYCSTGIIDGVRGIVAFEINPLTGAILSEKKLISEGCGGQCPEGPHIYKKDGWYYLMIAEGGTEYAHRETIQRSHNVYGPYEACPDNPVISHKEYKKSEIQATGHADLLEDENGNWWLVFLGIRRFSHALLHNLGRETFLAPVKWENGWPVVGYNGNGTIELVMDAPLPGLDCEESSANIRIDKQSGQPILYADHSVDIDFTDELLDKRLQYTRNPDTSKYIYDNKNAVLTLKGTDITLNTAGKSPTIVSFKQPEFTTTLYACLDIARCNAKRCGVAAYYNNDYHYEIYIGNDDNGRYIGFYKHIHDMGVELERIPINNEDLNSKLLIKIDTDREKYTFSYAIADTANLGARVAYRQIGSGLNAGLSTEGTRTMTFTGTLFSLFAENGDGVFNIGVKLLINPDENYTL</sequence>
<dbReference type="RefSeq" id="WP_349153617.1">
    <property type="nucleotide sequence ID" value="NZ_JBBMER010000005.1"/>
</dbReference>
<comment type="similarity">
    <text evidence="1 4">Belongs to the glycosyl hydrolase 43 family.</text>
</comment>